<feature type="transmembrane region" description="Helical" evidence="1">
    <location>
        <begin position="76"/>
        <end position="97"/>
    </location>
</feature>
<feature type="transmembrane region" description="Helical" evidence="1">
    <location>
        <begin position="46"/>
        <end position="64"/>
    </location>
</feature>
<dbReference type="AlphaFoldDB" id="A0AAU7K7L5"/>
<dbReference type="RefSeq" id="WP_406826064.1">
    <property type="nucleotide sequence ID" value="NZ_CP157485.1"/>
</dbReference>
<name>A0AAU7K7L5_9SPHI</name>
<dbReference type="EMBL" id="CP157485">
    <property type="protein sequence ID" value="XBO48718.1"/>
    <property type="molecule type" value="Genomic_DNA"/>
</dbReference>
<keyword evidence="1" id="KW-0812">Transmembrane</keyword>
<protein>
    <submittedName>
        <fullName evidence="2">Uncharacterized protein</fullName>
    </submittedName>
</protein>
<sequence>MKNLQSTFNSPGTRIATILGVVALVLSIPLVAMQFTNEVKWDLTDFMVAGALLLSTGLAIELVIRNLKTGTLRTIILLIILLALFLLWAELAVGIFGTPFAGSKPMPLTISFPQI</sequence>
<reference evidence="2" key="1">
    <citation type="submission" date="2024-05" db="EMBL/GenBank/DDBJ databases">
        <authorList>
            <person name="Kim S."/>
            <person name="Heo J."/>
            <person name="Choi H."/>
            <person name="Choi Y."/>
            <person name="Kwon S.-W."/>
            <person name="Kim Y."/>
        </authorList>
    </citation>
    <scope>NUCLEOTIDE SEQUENCE</scope>
    <source>
        <strain evidence="2">KACC 23697</strain>
    </source>
</reference>
<evidence type="ECO:0000256" key="1">
    <source>
        <dbReference type="SAM" id="Phobius"/>
    </source>
</evidence>
<keyword evidence="1" id="KW-0472">Membrane</keyword>
<gene>
    <name evidence="2" type="ORF">ABEG20_03785</name>
</gene>
<accession>A0AAU7K7L5</accession>
<evidence type="ECO:0000313" key="2">
    <source>
        <dbReference type="EMBL" id="XBO48718.1"/>
    </source>
</evidence>
<proteinExistence type="predicted"/>
<feature type="transmembrane region" description="Helical" evidence="1">
    <location>
        <begin position="12"/>
        <end position="34"/>
    </location>
</feature>
<organism evidence="2">
    <name type="scientific">Pedobacter sp. KACC 23697</name>
    <dbReference type="NCBI Taxonomy" id="3149230"/>
    <lineage>
        <taxon>Bacteria</taxon>
        <taxon>Pseudomonadati</taxon>
        <taxon>Bacteroidota</taxon>
        <taxon>Sphingobacteriia</taxon>
        <taxon>Sphingobacteriales</taxon>
        <taxon>Sphingobacteriaceae</taxon>
        <taxon>Pedobacter</taxon>
    </lineage>
</organism>
<keyword evidence="1" id="KW-1133">Transmembrane helix</keyword>